<organism evidence="1 2">
    <name type="scientific">Populus alba x Populus x berolinensis</name>
    <dbReference type="NCBI Taxonomy" id="444605"/>
    <lineage>
        <taxon>Eukaryota</taxon>
        <taxon>Viridiplantae</taxon>
        <taxon>Streptophyta</taxon>
        <taxon>Embryophyta</taxon>
        <taxon>Tracheophyta</taxon>
        <taxon>Spermatophyta</taxon>
        <taxon>Magnoliopsida</taxon>
        <taxon>eudicotyledons</taxon>
        <taxon>Gunneridae</taxon>
        <taxon>Pentapetalae</taxon>
        <taxon>rosids</taxon>
        <taxon>fabids</taxon>
        <taxon>Malpighiales</taxon>
        <taxon>Salicaceae</taxon>
        <taxon>Saliceae</taxon>
        <taxon>Populus</taxon>
    </lineage>
</organism>
<comment type="caution">
    <text evidence="1">The sequence shown here is derived from an EMBL/GenBank/DDBJ whole genome shotgun (WGS) entry which is preliminary data.</text>
</comment>
<protein>
    <submittedName>
        <fullName evidence="1">Uncharacterized protein</fullName>
    </submittedName>
</protein>
<dbReference type="AlphaFoldDB" id="A0AAD6QEQ6"/>
<gene>
    <name evidence="1" type="ORF">NC653_021557</name>
</gene>
<evidence type="ECO:0000313" key="1">
    <source>
        <dbReference type="EMBL" id="KAJ6988670.1"/>
    </source>
</evidence>
<keyword evidence="2" id="KW-1185">Reference proteome</keyword>
<evidence type="ECO:0000313" key="2">
    <source>
        <dbReference type="Proteomes" id="UP001164929"/>
    </source>
</evidence>
<accession>A0AAD6QEQ6</accession>
<sequence>MCSLGEEKEKAAKLTVDAIEKIRGRARREAILRRREHRLLGHCSRMDVLLASSLGRSWVMILKSDLVRRVNPKLELSRIEEKNKKKKLGLTRRPCNTRLQIY</sequence>
<dbReference type="Proteomes" id="UP001164929">
    <property type="component" value="Chromosome 8"/>
</dbReference>
<proteinExistence type="predicted"/>
<dbReference type="EMBL" id="JAQIZT010000008">
    <property type="protein sequence ID" value="KAJ6988670.1"/>
    <property type="molecule type" value="Genomic_DNA"/>
</dbReference>
<reference evidence="1" key="1">
    <citation type="journal article" date="2023" name="Mol. Ecol. Resour.">
        <title>Chromosome-level genome assembly of a triploid poplar Populus alba 'Berolinensis'.</title>
        <authorList>
            <person name="Chen S."/>
            <person name="Yu Y."/>
            <person name="Wang X."/>
            <person name="Wang S."/>
            <person name="Zhang T."/>
            <person name="Zhou Y."/>
            <person name="He R."/>
            <person name="Meng N."/>
            <person name="Wang Y."/>
            <person name="Liu W."/>
            <person name="Liu Z."/>
            <person name="Liu J."/>
            <person name="Guo Q."/>
            <person name="Huang H."/>
            <person name="Sederoff R.R."/>
            <person name="Wang G."/>
            <person name="Qu G."/>
            <person name="Chen S."/>
        </authorList>
    </citation>
    <scope>NUCLEOTIDE SEQUENCE</scope>
    <source>
        <strain evidence="1">SC-2020</strain>
    </source>
</reference>
<name>A0AAD6QEQ6_9ROSI</name>